<protein>
    <submittedName>
        <fullName evidence="3">DNA methyltransferase</fullName>
    </submittedName>
</protein>
<keyword evidence="1 3" id="KW-0489">Methyltransferase</keyword>
<dbReference type="NCBIfam" id="TIGR00095">
    <property type="entry name" value="16S rRNA (guanine(966)-N(2))-methyltransferase RsmD"/>
    <property type="match status" value="1"/>
</dbReference>
<dbReference type="InterPro" id="IPR029063">
    <property type="entry name" value="SAM-dependent_MTases_sf"/>
</dbReference>
<accession>A0A512DLX3</accession>
<name>A0A512DLX3_9PROT</name>
<dbReference type="AlphaFoldDB" id="A0A512DLX3"/>
<evidence type="ECO:0000313" key="3">
    <source>
        <dbReference type="EMBL" id="GEO37471.1"/>
    </source>
</evidence>
<proteinExistence type="predicted"/>
<organism evidence="3 4">
    <name type="scientific">Skermanella aerolata</name>
    <dbReference type="NCBI Taxonomy" id="393310"/>
    <lineage>
        <taxon>Bacteria</taxon>
        <taxon>Pseudomonadati</taxon>
        <taxon>Pseudomonadota</taxon>
        <taxon>Alphaproteobacteria</taxon>
        <taxon>Rhodospirillales</taxon>
        <taxon>Azospirillaceae</taxon>
        <taxon>Skermanella</taxon>
    </lineage>
</organism>
<dbReference type="PIRSF" id="PIRSF004553">
    <property type="entry name" value="CHP00095"/>
    <property type="match status" value="1"/>
</dbReference>
<reference evidence="3 4" key="1">
    <citation type="submission" date="2019-07" db="EMBL/GenBank/DDBJ databases">
        <title>Whole genome shotgun sequence of Skermanella aerolata NBRC 106429.</title>
        <authorList>
            <person name="Hosoyama A."/>
            <person name="Uohara A."/>
            <person name="Ohji S."/>
            <person name="Ichikawa N."/>
        </authorList>
    </citation>
    <scope>NUCLEOTIDE SEQUENCE [LARGE SCALE GENOMIC DNA]</scope>
    <source>
        <strain evidence="3 4">NBRC 106429</strain>
    </source>
</reference>
<dbReference type="EMBL" id="BJYZ01000006">
    <property type="protein sequence ID" value="GEO37471.1"/>
    <property type="molecule type" value="Genomic_DNA"/>
</dbReference>
<dbReference type="PANTHER" id="PTHR43542">
    <property type="entry name" value="METHYLTRANSFERASE"/>
    <property type="match status" value="1"/>
</dbReference>
<comment type="caution">
    <text evidence="3">The sequence shown here is derived from an EMBL/GenBank/DDBJ whole genome shotgun (WGS) entry which is preliminary data.</text>
</comment>
<dbReference type="PANTHER" id="PTHR43542:SF1">
    <property type="entry name" value="METHYLTRANSFERASE"/>
    <property type="match status" value="1"/>
</dbReference>
<dbReference type="GO" id="GO:0008168">
    <property type="term" value="F:methyltransferase activity"/>
    <property type="evidence" value="ECO:0007669"/>
    <property type="project" value="UniProtKB-KW"/>
</dbReference>
<keyword evidence="4" id="KW-1185">Reference proteome</keyword>
<evidence type="ECO:0000313" key="4">
    <source>
        <dbReference type="Proteomes" id="UP000321523"/>
    </source>
</evidence>
<evidence type="ECO:0000256" key="1">
    <source>
        <dbReference type="ARBA" id="ARBA00022603"/>
    </source>
</evidence>
<keyword evidence="2 3" id="KW-0808">Transferase</keyword>
<dbReference type="OrthoDB" id="9803017at2"/>
<evidence type="ECO:0000256" key="2">
    <source>
        <dbReference type="ARBA" id="ARBA00022679"/>
    </source>
</evidence>
<dbReference type="Gene3D" id="3.40.50.150">
    <property type="entry name" value="Vaccinia Virus protein VP39"/>
    <property type="match status" value="1"/>
</dbReference>
<sequence length="181" mass="19750">MRLVGGDLRGRRLEAPAGRDIRPTSDRTREAVFNILAHAEWAPEIEGIRVLDGFCGTGALGLEALSRGAGHAVFMDQGREALDLVRRNIAALGVGDRSTVLRADALRPPRAQAPCPLVFLDPPYGQGMASKSLTALMERGWCVSGGLAVVETGLEDPFELDLERFDERVYGDTRVYFLRIT</sequence>
<dbReference type="SUPFAM" id="SSF53335">
    <property type="entry name" value="S-adenosyl-L-methionine-dependent methyltransferases"/>
    <property type="match status" value="1"/>
</dbReference>
<dbReference type="CDD" id="cd02440">
    <property type="entry name" value="AdoMet_MTases"/>
    <property type="match status" value="1"/>
</dbReference>
<dbReference type="Pfam" id="PF03602">
    <property type="entry name" value="Cons_hypoth95"/>
    <property type="match status" value="1"/>
</dbReference>
<dbReference type="RefSeq" id="WP_044427200.1">
    <property type="nucleotide sequence ID" value="NZ_BJYZ01000006.1"/>
</dbReference>
<gene>
    <name evidence="3" type="ORF">SAE02_16190</name>
</gene>
<dbReference type="GO" id="GO:0031167">
    <property type="term" value="P:rRNA methylation"/>
    <property type="evidence" value="ECO:0007669"/>
    <property type="project" value="InterPro"/>
</dbReference>
<dbReference type="InterPro" id="IPR004398">
    <property type="entry name" value="RNA_MeTrfase_RsmD"/>
</dbReference>
<dbReference type="Proteomes" id="UP000321523">
    <property type="component" value="Unassembled WGS sequence"/>
</dbReference>